<protein>
    <recommendedName>
        <fullName evidence="6">Secretion system C-terminal sorting domain-containing protein</fullName>
    </recommendedName>
</protein>
<feature type="domain" description="Secretion system C-terminal sorting" evidence="3">
    <location>
        <begin position="707"/>
        <end position="783"/>
    </location>
</feature>
<dbReference type="InterPro" id="IPR011635">
    <property type="entry name" value="CARDB"/>
</dbReference>
<evidence type="ECO:0008006" key="6">
    <source>
        <dbReference type="Google" id="ProtNLM"/>
    </source>
</evidence>
<dbReference type="AlphaFoldDB" id="A0A0U4BBU0"/>
<reference evidence="4 5" key="1">
    <citation type="submission" date="2015-12" db="EMBL/GenBank/DDBJ databases">
        <authorList>
            <person name="Shamseldin A."/>
            <person name="Moawad H."/>
            <person name="Abd El-Rahim W.M."/>
            <person name="Sadowsky M.J."/>
        </authorList>
    </citation>
    <scope>NUCLEOTIDE SEQUENCE [LARGE SCALE GENOMIC DNA]</scope>
    <source>
        <strain evidence="4 5">DG5B</strain>
    </source>
</reference>
<organism evidence="4 5">
    <name type="scientific">Hymenobacter sedentarius</name>
    <dbReference type="NCBI Taxonomy" id="1411621"/>
    <lineage>
        <taxon>Bacteria</taxon>
        <taxon>Pseudomonadati</taxon>
        <taxon>Bacteroidota</taxon>
        <taxon>Cytophagia</taxon>
        <taxon>Cytophagales</taxon>
        <taxon>Hymenobacteraceae</taxon>
        <taxon>Hymenobacter</taxon>
    </lineage>
</organism>
<dbReference type="InterPro" id="IPR026444">
    <property type="entry name" value="Secre_tail"/>
</dbReference>
<gene>
    <name evidence="4" type="ORF">AUC43_02360</name>
</gene>
<dbReference type="Pfam" id="PF07705">
    <property type="entry name" value="CARDB"/>
    <property type="match status" value="1"/>
</dbReference>
<feature type="signal peptide" evidence="1">
    <location>
        <begin position="1"/>
        <end position="27"/>
    </location>
</feature>
<feature type="domain" description="CARDB" evidence="2">
    <location>
        <begin position="441"/>
        <end position="521"/>
    </location>
</feature>
<dbReference type="RefSeq" id="WP_068189406.1">
    <property type="nucleotide sequence ID" value="NZ_CP013909.1"/>
</dbReference>
<proteinExistence type="predicted"/>
<dbReference type="NCBIfam" id="TIGR04183">
    <property type="entry name" value="Por_Secre_tail"/>
    <property type="match status" value="1"/>
</dbReference>
<keyword evidence="1" id="KW-0732">Signal</keyword>
<keyword evidence="5" id="KW-1185">Reference proteome</keyword>
<dbReference type="Pfam" id="PF18962">
    <property type="entry name" value="Por_Secre_tail"/>
    <property type="match status" value="1"/>
</dbReference>
<accession>A0A0U4BBU0</accession>
<evidence type="ECO:0000259" key="2">
    <source>
        <dbReference type="Pfam" id="PF07705"/>
    </source>
</evidence>
<feature type="chain" id="PRO_5006847044" description="Secretion system C-terminal sorting domain-containing protein" evidence="1">
    <location>
        <begin position="28"/>
        <end position="784"/>
    </location>
</feature>
<dbReference type="OrthoDB" id="617614at2"/>
<dbReference type="STRING" id="1411621.AUC43_02360"/>
<name>A0A0U4BBU0_9BACT</name>
<evidence type="ECO:0000313" key="5">
    <source>
        <dbReference type="Proteomes" id="UP000059542"/>
    </source>
</evidence>
<dbReference type="EMBL" id="CP013909">
    <property type="protein sequence ID" value="ALW84043.1"/>
    <property type="molecule type" value="Genomic_DNA"/>
</dbReference>
<sequence>MFTPLLARLKKASRWLPLALLPFAAHAQNLNYGAANAVNVAGTYTDLGTNGTVIATANADDANSAAQNIGFTFNYNGTAFTQFILNTNGLIKLGSTPPSTAALYYENFGGGAGVDPLGGAAGAADINLIMPFNFDLQAGTSAAEYRVQTTGTAPNRVCTIQWKNVSDKSDPAGAANAAASQYANFSFQVKLYENSNIEFVYGTATPSASPAGTRFPNVGLKGSSTATNQVTLALKGVPSDPWSSTTFINQNYGQQAHNISKDGLPDAGRTYRFTPGGIAPPPANDDPAGAIALPLAATCTPTNGTNVGATTTTPAGYGNPGCGVAINPKDVWYKFTTAASGQQGSTAVTITVTGAPAGQVRVFSSTGGAAGPFVSVGCSAGQANNAVAPPLELRGLAPATTYYVFVSGVGSSDTQGAFTICASILNLPPKDAAVTVVYTLGKVSSTFGSPVTAQAVITNAGSAALTNVPVTLTVSGATTYTNTQTVATLAAGASTTVTFTYPVAGASGTNTLTVTVPADDHASNNSQTVTQTISTASLSYISGTTFDGGAGVTSAGSVIAVGYRTAGAAAVTSVTPTFVGTATAGSTYQVLVYSAANGQPGTVLYTSPARPRPSAATGAVVTDAVSVPNVAVNGPFFVGIKTVGAENIGLAYQLEEPLRAGTFFFTTTGTTWTDINTSTLNSRLAVDVTLGVATATRNEALAATVSVYPNPAHQRFTLTVPAGSLRAASATLLNALGQVVQTRQLNLSPANGTANFDVSRLAPGVYSLQLSTGTDLVVKRVVVE</sequence>
<evidence type="ECO:0000259" key="3">
    <source>
        <dbReference type="Pfam" id="PF18962"/>
    </source>
</evidence>
<evidence type="ECO:0000313" key="4">
    <source>
        <dbReference type="EMBL" id="ALW84043.1"/>
    </source>
</evidence>
<dbReference type="KEGG" id="hyg:AUC43_02360"/>
<evidence type="ECO:0000256" key="1">
    <source>
        <dbReference type="SAM" id="SignalP"/>
    </source>
</evidence>
<dbReference type="Gene3D" id="2.60.40.10">
    <property type="entry name" value="Immunoglobulins"/>
    <property type="match status" value="1"/>
</dbReference>
<dbReference type="Proteomes" id="UP000059542">
    <property type="component" value="Chromosome"/>
</dbReference>
<dbReference type="InterPro" id="IPR013783">
    <property type="entry name" value="Ig-like_fold"/>
</dbReference>